<dbReference type="SUPFAM" id="SSF53335">
    <property type="entry name" value="S-adenosyl-L-methionine-dependent methyltransferases"/>
    <property type="match status" value="1"/>
</dbReference>
<name>X1GXJ8_9ZZZZ</name>
<sequence>METDVEKWFKEEGEKVLKEIGIKKGNIILDFGCGAGTYSLPAAKIIGKRGKVFALDKSRIKLNELISKAKSDGLDNIKTMETSEKLKIPLHDRSFD</sequence>
<feature type="non-terminal residue" evidence="2">
    <location>
        <position position="96"/>
    </location>
</feature>
<dbReference type="EMBL" id="BARU01034099">
    <property type="protein sequence ID" value="GAH61902.1"/>
    <property type="molecule type" value="Genomic_DNA"/>
</dbReference>
<comment type="caution">
    <text evidence="2">The sequence shown here is derived from an EMBL/GenBank/DDBJ whole genome shotgun (WGS) entry which is preliminary data.</text>
</comment>
<feature type="domain" description="Methyltransferase" evidence="1">
    <location>
        <begin position="22"/>
        <end position="96"/>
    </location>
</feature>
<evidence type="ECO:0000313" key="2">
    <source>
        <dbReference type="EMBL" id="GAH61902.1"/>
    </source>
</evidence>
<reference evidence="2" key="1">
    <citation type="journal article" date="2014" name="Front. Microbiol.">
        <title>High frequency of phylogenetically diverse reductive dehalogenase-homologous genes in deep subseafloor sedimentary metagenomes.</title>
        <authorList>
            <person name="Kawai M."/>
            <person name="Futagami T."/>
            <person name="Toyoda A."/>
            <person name="Takaki Y."/>
            <person name="Nishi S."/>
            <person name="Hori S."/>
            <person name="Arai W."/>
            <person name="Tsubouchi T."/>
            <person name="Morono Y."/>
            <person name="Uchiyama I."/>
            <person name="Ito T."/>
            <person name="Fujiyama A."/>
            <person name="Inagaki F."/>
            <person name="Takami H."/>
        </authorList>
    </citation>
    <scope>NUCLEOTIDE SEQUENCE</scope>
    <source>
        <strain evidence="2">Expedition CK06-06</strain>
    </source>
</reference>
<dbReference type="Gene3D" id="3.40.50.150">
    <property type="entry name" value="Vaccinia Virus protein VP39"/>
    <property type="match status" value="1"/>
</dbReference>
<evidence type="ECO:0000259" key="1">
    <source>
        <dbReference type="Pfam" id="PF13847"/>
    </source>
</evidence>
<dbReference type="Pfam" id="PF13847">
    <property type="entry name" value="Methyltransf_31"/>
    <property type="match status" value="1"/>
</dbReference>
<dbReference type="InterPro" id="IPR025714">
    <property type="entry name" value="Methyltranfer_dom"/>
</dbReference>
<proteinExistence type="predicted"/>
<organism evidence="2">
    <name type="scientific">marine sediment metagenome</name>
    <dbReference type="NCBI Taxonomy" id="412755"/>
    <lineage>
        <taxon>unclassified sequences</taxon>
        <taxon>metagenomes</taxon>
        <taxon>ecological metagenomes</taxon>
    </lineage>
</organism>
<dbReference type="CDD" id="cd02440">
    <property type="entry name" value="AdoMet_MTases"/>
    <property type="match status" value="1"/>
</dbReference>
<dbReference type="InterPro" id="IPR029063">
    <property type="entry name" value="SAM-dependent_MTases_sf"/>
</dbReference>
<dbReference type="AlphaFoldDB" id="X1GXJ8"/>
<gene>
    <name evidence="2" type="ORF">S03H2_53564</name>
</gene>
<accession>X1GXJ8</accession>
<protein>
    <recommendedName>
        <fullName evidence="1">Methyltransferase domain-containing protein</fullName>
    </recommendedName>
</protein>